<dbReference type="SMART" id="SM00642">
    <property type="entry name" value="Aamy"/>
    <property type="match status" value="1"/>
</dbReference>
<dbReference type="RefSeq" id="WP_130429789.1">
    <property type="nucleotide sequence ID" value="NZ_SHKP01000004.1"/>
</dbReference>
<feature type="signal peptide" evidence="3">
    <location>
        <begin position="1"/>
        <end position="24"/>
    </location>
</feature>
<dbReference type="PANTHER" id="PTHR10357:SF210">
    <property type="entry name" value="MALTODEXTRIN GLUCOSIDASE"/>
    <property type="match status" value="1"/>
</dbReference>
<gene>
    <name evidence="5" type="ORF">EV670_0012</name>
</gene>
<keyword evidence="1" id="KW-0378">Hydrolase</keyword>
<dbReference type="Pfam" id="PF00128">
    <property type="entry name" value="Alpha-amylase"/>
    <property type="match status" value="1"/>
</dbReference>
<evidence type="ECO:0000256" key="1">
    <source>
        <dbReference type="ARBA" id="ARBA00022801"/>
    </source>
</evidence>
<dbReference type="EMBL" id="SHKP01000004">
    <property type="protein sequence ID" value="RZU01994.1"/>
    <property type="molecule type" value="Genomic_DNA"/>
</dbReference>
<name>A0A4Q7VYX9_9BURK</name>
<dbReference type="OrthoDB" id="9761577at2"/>
<sequence>MKPTANRALPAVAALLLSACAVNAPAPRQAPVAPVKPDPGCLPAPLAGRDLYLRGAFNNWAATENERFAWVCDHHELLAALKGEHPFKLADEDWSDDADFGAGPGPDRRLEPGRARTLVPKGTAVEAAFEGQQRFVLRWPAGAAPQLALEALPAGSLDVEAWRRRHAVAATSVDDPVALGLRFDSRDAAHKAPFGAITAGTEARFALAAPAGVQRATLVVEKRRLEGNQEVLEYREVARVPMELRDGRWRATHRFAEPAVYGYWFEIEVNGRRYAYQNNRDAIYWTREKGSGGLGLVEPLPEQLKRIRRFRQTVYAADYQVPAYAPDLVYYYVFPDRFRDGDPRNNPRPGARGYQDKPIELHANWLEKPFKPGSGDGSDAIYNNDFFGGDIQGLIDKLDHIADLGANALYITPMFTAASNHKYDTADYRSIDPAFGSNADFQRLTQEAAKRGIRVIPDTSLNHTGIDSIYFDRFGKYPGIGAFEAGRIRADSPWASWYRFDPMQADPARQYRGWVGVADLPELDKSSKDFRAFAYGEGGVTQQWLELGAAGWRMDVAPWVPDDFWREWRAAVKRAKPDAITIAETWFDASKHFLGDAFDSTMNYIFRNTVLDYAAGGDARKLYPNIELMREQYPKQSFYALMNLVSSHDQARALHVLGATDERDAAALELAKRRLRLATLFQAIFPGSPAIYYGDEVGVGGGDDPYNRATYPWPDRGGRPDLALEADVKRLLAMRKAHPVLRHGSLDAPLLLDEHLIVLAREQAGAFAISATNNAGNARTASVRLPPAMAGRSFVDVLSGAVVQAEGQTLSFSVPPLFGRVLIAR</sequence>
<dbReference type="GO" id="GO:0005975">
    <property type="term" value="P:carbohydrate metabolic process"/>
    <property type="evidence" value="ECO:0007669"/>
    <property type="project" value="InterPro"/>
</dbReference>
<accession>A0A4Q7VYX9</accession>
<evidence type="ECO:0000259" key="4">
    <source>
        <dbReference type="SMART" id="SM00642"/>
    </source>
</evidence>
<dbReference type="InterPro" id="IPR017853">
    <property type="entry name" value="GH"/>
</dbReference>
<dbReference type="AlphaFoldDB" id="A0A4Q7VYX9"/>
<dbReference type="Gene3D" id="2.60.40.1180">
    <property type="entry name" value="Golgi alpha-mannosidase II"/>
    <property type="match status" value="1"/>
</dbReference>
<keyword evidence="2 5" id="KW-0326">Glycosidase</keyword>
<feature type="domain" description="Glycosyl hydrolase family 13 catalytic" evidence="4">
    <location>
        <begin position="332"/>
        <end position="735"/>
    </location>
</feature>
<evidence type="ECO:0000313" key="6">
    <source>
        <dbReference type="Proteomes" id="UP000293671"/>
    </source>
</evidence>
<dbReference type="InterPro" id="IPR045857">
    <property type="entry name" value="O16G_dom_2"/>
</dbReference>
<dbReference type="GO" id="GO:0016798">
    <property type="term" value="F:hydrolase activity, acting on glycosyl bonds"/>
    <property type="evidence" value="ECO:0007669"/>
    <property type="project" value="UniProtKB-KW"/>
</dbReference>
<evidence type="ECO:0000256" key="3">
    <source>
        <dbReference type="SAM" id="SignalP"/>
    </source>
</evidence>
<dbReference type="Proteomes" id="UP000293671">
    <property type="component" value="Unassembled WGS sequence"/>
</dbReference>
<dbReference type="PROSITE" id="PS51257">
    <property type="entry name" value="PROKAR_LIPOPROTEIN"/>
    <property type="match status" value="1"/>
</dbReference>
<keyword evidence="3" id="KW-0732">Signal</keyword>
<dbReference type="CDD" id="cd11338">
    <property type="entry name" value="AmyAc_CMD"/>
    <property type="match status" value="1"/>
</dbReference>
<feature type="chain" id="PRO_5020590832" evidence="3">
    <location>
        <begin position="25"/>
        <end position="825"/>
    </location>
</feature>
<protein>
    <submittedName>
        <fullName evidence="5">Glycosidase</fullName>
    </submittedName>
</protein>
<organism evidence="5 6">
    <name type="scientific">Rivibacter subsaxonicus</name>
    <dbReference type="NCBI Taxonomy" id="457575"/>
    <lineage>
        <taxon>Bacteria</taxon>
        <taxon>Pseudomonadati</taxon>
        <taxon>Pseudomonadota</taxon>
        <taxon>Betaproteobacteria</taxon>
        <taxon>Burkholderiales</taxon>
        <taxon>Rivibacter</taxon>
    </lineage>
</organism>
<dbReference type="InterPro" id="IPR013780">
    <property type="entry name" value="Glyco_hydro_b"/>
</dbReference>
<dbReference type="Gene3D" id="3.90.400.10">
    <property type="entry name" value="Oligo-1,6-glucosidase, Domain 2"/>
    <property type="match status" value="1"/>
</dbReference>
<dbReference type="PANTHER" id="PTHR10357">
    <property type="entry name" value="ALPHA-AMYLASE FAMILY MEMBER"/>
    <property type="match status" value="1"/>
</dbReference>
<dbReference type="SUPFAM" id="SSF51445">
    <property type="entry name" value="(Trans)glycosidases"/>
    <property type="match status" value="1"/>
</dbReference>
<keyword evidence="6" id="KW-1185">Reference proteome</keyword>
<proteinExistence type="predicted"/>
<evidence type="ECO:0000256" key="2">
    <source>
        <dbReference type="ARBA" id="ARBA00023295"/>
    </source>
</evidence>
<dbReference type="Gene3D" id="3.20.20.80">
    <property type="entry name" value="Glycosidases"/>
    <property type="match status" value="1"/>
</dbReference>
<evidence type="ECO:0000313" key="5">
    <source>
        <dbReference type="EMBL" id="RZU01994.1"/>
    </source>
</evidence>
<comment type="caution">
    <text evidence="5">The sequence shown here is derived from an EMBL/GenBank/DDBJ whole genome shotgun (WGS) entry which is preliminary data.</text>
</comment>
<reference evidence="5 6" key="1">
    <citation type="submission" date="2019-02" db="EMBL/GenBank/DDBJ databases">
        <title>Genomic Encyclopedia of Type Strains, Phase IV (KMG-IV): sequencing the most valuable type-strain genomes for metagenomic binning, comparative biology and taxonomic classification.</title>
        <authorList>
            <person name="Goeker M."/>
        </authorList>
    </citation>
    <scope>NUCLEOTIDE SEQUENCE [LARGE SCALE GENOMIC DNA]</scope>
    <source>
        <strain evidence="5 6">DSM 19570</strain>
    </source>
</reference>
<dbReference type="InterPro" id="IPR006047">
    <property type="entry name" value="GH13_cat_dom"/>
</dbReference>